<accession>A0AA39L610</accession>
<evidence type="ECO:0000256" key="1">
    <source>
        <dbReference type="SAM" id="MobiDB-lite"/>
    </source>
</evidence>
<evidence type="ECO:0000313" key="3">
    <source>
        <dbReference type="Proteomes" id="UP001175261"/>
    </source>
</evidence>
<feature type="region of interest" description="Disordered" evidence="1">
    <location>
        <begin position="109"/>
        <end position="176"/>
    </location>
</feature>
<proteinExistence type="predicted"/>
<keyword evidence="3" id="KW-1185">Reference proteome</keyword>
<dbReference type="EMBL" id="JAPDFR010000007">
    <property type="protein sequence ID" value="KAK0385265.1"/>
    <property type="molecule type" value="Genomic_DNA"/>
</dbReference>
<feature type="compositionally biased region" description="Low complexity" evidence="1">
    <location>
        <begin position="118"/>
        <end position="153"/>
    </location>
</feature>
<protein>
    <submittedName>
        <fullName evidence="2">Uncharacterized protein</fullName>
    </submittedName>
</protein>
<comment type="caution">
    <text evidence="2">The sequence shown here is derived from an EMBL/GenBank/DDBJ whole genome shotgun (WGS) entry which is preliminary data.</text>
</comment>
<dbReference type="AlphaFoldDB" id="A0AA39L610"/>
<dbReference type="Proteomes" id="UP001175261">
    <property type="component" value="Unassembled WGS sequence"/>
</dbReference>
<name>A0AA39L610_SARSR</name>
<reference evidence="2" key="1">
    <citation type="submission" date="2022-10" db="EMBL/GenBank/DDBJ databases">
        <title>Determination and structural analysis of whole genome sequence of Sarocladium strictum F4-1.</title>
        <authorList>
            <person name="Hu L."/>
            <person name="Jiang Y."/>
        </authorList>
    </citation>
    <scope>NUCLEOTIDE SEQUENCE</scope>
    <source>
        <strain evidence="2">F4-1</strain>
    </source>
</reference>
<sequence>MDNLTLPPRPPTPQVLIHRLPDKASDSAEPAQKPSKYIILIAGPISVPGKVQLAHSVARALSCPSYNGDSVHSSSAKVAGVGAGADAGPNEARYQRMWLKKMTRTGLLFPEESRPATEDFSGFGGESSSTATSRRGSASSVSSVASNARPPSVGSSNREDFVPGSHASGDAPSSVTNTFFTISEEERLRRANPALMVLTHPELEPWHKVAIRTALRDYLIGVIFVPLYEEEEEEEDLPILQPLDPTMMTSLGKGSGLPAARPRGWGNLDEEMVVRIAPDADVDGKLQHIVDGVRDLMGIDE</sequence>
<evidence type="ECO:0000313" key="2">
    <source>
        <dbReference type="EMBL" id="KAK0385265.1"/>
    </source>
</evidence>
<organism evidence="2 3">
    <name type="scientific">Sarocladium strictum</name>
    <name type="common">Black bundle disease fungus</name>
    <name type="synonym">Acremonium strictum</name>
    <dbReference type="NCBI Taxonomy" id="5046"/>
    <lineage>
        <taxon>Eukaryota</taxon>
        <taxon>Fungi</taxon>
        <taxon>Dikarya</taxon>
        <taxon>Ascomycota</taxon>
        <taxon>Pezizomycotina</taxon>
        <taxon>Sordariomycetes</taxon>
        <taxon>Hypocreomycetidae</taxon>
        <taxon>Hypocreales</taxon>
        <taxon>Sarocladiaceae</taxon>
        <taxon>Sarocladium</taxon>
    </lineage>
</organism>
<gene>
    <name evidence="2" type="ORF">NLU13_7741</name>
</gene>